<evidence type="ECO:0000313" key="2">
    <source>
        <dbReference type="EMBL" id="CAK9034227.1"/>
    </source>
</evidence>
<feature type="compositionally biased region" description="Basic residues" evidence="1">
    <location>
        <begin position="372"/>
        <end position="383"/>
    </location>
</feature>
<dbReference type="Proteomes" id="UP001642484">
    <property type="component" value="Unassembled WGS sequence"/>
</dbReference>
<sequence length="383" mass="44077">MDMLSPDQYTFYYLRRQSYSALVTLDAVGGSSPQTFTCPLSKCVCEGCSGSLIYHLSVDAVLYDLDGPRKIVHAQKNCTSRSCRASYGYNYRWEAGKKVNVLGMKDFQDNILFVNSKKAFSLKYIQYHEELLFRGHLSSAAVSCAYHVVHGDSQESILQNFDKLHASALFYYMAVREFEMLGLRQEIMIEQEIQDTHLDLYDSFCHSSTFPPHKRQQVKTLVLDGNQKLKMQCDMAPMKRAGRPRKSEHTTGHYTNGWMLACDPKSGYRKKLEKRIHKENTSICEQVFSWFRNFSPIINEMRAHRHKFFLLLLSKRHNESIEGGNIRYLHPTRLPNLFKNAKSVSYLCGKKSNTKNAIGKPSSGNKMVMKGKSMKSKSMKYKK</sequence>
<name>A0ABP0L4Z1_9DINO</name>
<dbReference type="EMBL" id="CAXAMN010011113">
    <property type="protein sequence ID" value="CAK9034227.1"/>
    <property type="molecule type" value="Genomic_DNA"/>
</dbReference>
<accession>A0ABP0L4Z1</accession>
<organism evidence="2 3">
    <name type="scientific">Durusdinium trenchii</name>
    <dbReference type="NCBI Taxonomy" id="1381693"/>
    <lineage>
        <taxon>Eukaryota</taxon>
        <taxon>Sar</taxon>
        <taxon>Alveolata</taxon>
        <taxon>Dinophyceae</taxon>
        <taxon>Suessiales</taxon>
        <taxon>Symbiodiniaceae</taxon>
        <taxon>Durusdinium</taxon>
    </lineage>
</organism>
<proteinExistence type="predicted"/>
<evidence type="ECO:0000313" key="3">
    <source>
        <dbReference type="Proteomes" id="UP001642484"/>
    </source>
</evidence>
<evidence type="ECO:0000256" key="1">
    <source>
        <dbReference type="SAM" id="MobiDB-lite"/>
    </source>
</evidence>
<comment type="caution">
    <text evidence="2">The sequence shown here is derived from an EMBL/GenBank/DDBJ whole genome shotgun (WGS) entry which is preliminary data.</text>
</comment>
<gene>
    <name evidence="2" type="ORF">CCMP2556_LOCUS19393</name>
</gene>
<reference evidence="2 3" key="1">
    <citation type="submission" date="2024-02" db="EMBL/GenBank/DDBJ databases">
        <authorList>
            <person name="Chen Y."/>
            <person name="Shah S."/>
            <person name="Dougan E. K."/>
            <person name="Thang M."/>
            <person name="Chan C."/>
        </authorList>
    </citation>
    <scope>NUCLEOTIDE SEQUENCE [LARGE SCALE GENOMIC DNA]</scope>
</reference>
<keyword evidence="3" id="KW-1185">Reference proteome</keyword>
<protein>
    <submittedName>
        <fullName evidence="2">Uncharacterized protein</fullName>
    </submittedName>
</protein>
<feature type="compositionally biased region" description="Low complexity" evidence="1">
    <location>
        <begin position="362"/>
        <end position="371"/>
    </location>
</feature>
<feature type="region of interest" description="Disordered" evidence="1">
    <location>
        <begin position="357"/>
        <end position="383"/>
    </location>
</feature>